<protein>
    <submittedName>
        <fullName evidence="1">Uncharacterized protein</fullName>
    </submittedName>
</protein>
<evidence type="ECO:0000313" key="2">
    <source>
        <dbReference type="Proteomes" id="UP000601522"/>
    </source>
</evidence>
<organism evidence="1 2">
    <name type="scientific">Wansuia hejianensis</name>
    <dbReference type="NCBI Taxonomy" id="2763667"/>
    <lineage>
        <taxon>Bacteria</taxon>
        <taxon>Bacillati</taxon>
        <taxon>Bacillota</taxon>
        <taxon>Clostridia</taxon>
        <taxon>Lachnospirales</taxon>
        <taxon>Lachnospiraceae</taxon>
        <taxon>Wansuia</taxon>
    </lineage>
</organism>
<proteinExistence type="predicted"/>
<dbReference type="EMBL" id="JACRTK010000002">
    <property type="protein sequence ID" value="MBC8590611.1"/>
    <property type="molecule type" value="Genomic_DNA"/>
</dbReference>
<evidence type="ECO:0000313" key="1">
    <source>
        <dbReference type="EMBL" id="MBC8590611.1"/>
    </source>
</evidence>
<accession>A0A926IMH0</accession>
<keyword evidence="2" id="KW-1185">Reference proteome</keyword>
<name>A0A926IMH0_9FIRM</name>
<gene>
    <name evidence="1" type="ORF">H8689_05635</name>
</gene>
<sequence>MKFTNNMNFHSVEKQIRAAIGVYADTSAKKMEGYAKKNAKWTDRTSNSRNSIQGNFGWKGDKAVITLSGNVDYFVFLELAHGKNYAILIPTIHQFSEEILRGYQRVVR</sequence>
<reference evidence="1 2" key="1">
    <citation type="submission" date="2020-08" db="EMBL/GenBank/DDBJ databases">
        <title>Genome public.</title>
        <authorList>
            <person name="Liu C."/>
            <person name="Sun Q."/>
        </authorList>
    </citation>
    <scope>NUCLEOTIDE SEQUENCE [LARGE SCALE GENOMIC DNA]</scope>
    <source>
        <strain evidence="1 2">NSJ-26</strain>
    </source>
</reference>
<comment type="caution">
    <text evidence="1">The sequence shown here is derived from an EMBL/GenBank/DDBJ whole genome shotgun (WGS) entry which is preliminary data.</text>
</comment>
<dbReference type="Proteomes" id="UP000601522">
    <property type="component" value="Unassembled WGS sequence"/>
</dbReference>
<dbReference type="RefSeq" id="WP_249323448.1">
    <property type="nucleotide sequence ID" value="NZ_JACRTK010000002.1"/>
</dbReference>
<dbReference type="AlphaFoldDB" id="A0A926IMH0"/>